<organism evidence="1 2">
    <name type="scientific">Pseudocohnilembus persalinus</name>
    <name type="common">Ciliate</name>
    <dbReference type="NCBI Taxonomy" id="266149"/>
    <lineage>
        <taxon>Eukaryota</taxon>
        <taxon>Sar</taxon>
        <taxon>Alveolata</taxon>
        <taxon>Ciliophora</taxon>
        <taxon>Intramacronucleata</taxon>
        <taxon>Oligohymenophorea</taxon>
        <taxon>Scuticociliatia</taxon>
        <taxon>Philasterida</taxon>
        <taxon>Pseudocohnilembidae</taxon>
        <taxon>Pseudocohnilembus</taxon>
    </lineage>
</organism>
<dbReference type="EMBL" id="LDAU01000060">
    <property type="protein sequence ID" value="KRX08637.1"/>
    <property type="molecule type" value="Genomic_DNA"/>
</dbReference>
<dbReference type="InParanoid" id="A0A0V0R2L6"/>
<evidence type="ECO:0000313" key="1">
    <source>
        <dbReference type="EMBL" id="KRX08637.1"/>
    </source>
</evidence>
<gene>
    <name evidence="1" type="ORF">PPERSA_03508</name>
</gene>
<sequence length="343" mass="40565">MSAKNLNKNTIPQNDQNFIKKFDVSLQKQQKMASLESSQRFSQQNDIQIQQNDYQNGDQNLKLSEKNQINTYLKGGNCEQIINSDQCILQKIQDNLIAEPIKQLQDQQEEEESQQIDLKIEEETFEEKIDKTEYQNTNIQLLDQQRIEKPIQKEDNMYSKLKIEEINKENPNNSQNQVIDKYEQNVIYTMDFQKSIQKEQQLITDELQSTQIPNYIDQLQNNINVVNSPEKINQNISHQSHPEKQVYQKSINIKEEENLNPPQQIEQEQDILNKKSQEFKKPKLQDKSIKPFINLEDPNSIETIYVQGSIYDYVEVKNRKGQVSYMPKRISARQNRRKNQNQI</sequence>
<accession>A0A0V0R2L6</accession>
<dbReference type="AlphaFoldDB" id="A0A0V0R2L6"/>
<name>A0A0V0R2L6_PSEPJ</name>
<dbReference type="Proteomes" id="UP000054937">
    <property type="component" value="Unassembled WGS sequence"/>
</dbReference>
<protein>
    <submittedName>
        <fullName evidence="1">Uncharacterized protein</fullName>
    </submittedName>
</protein>
<keyword evidence="2" id="KW-1185">Reference proteome</keyword>
<evidence type="ECO:0000313" key="2">
    <source>
        <dbReference type="Proteomes" id="UP000054937"/>
    </source>
</evidence>
<comment type="caution">
    <text evidence="1">The sequence shown here is derived from an EMBL/GenBank/DDBJ whole genome shotgun (WGS) entry which is preliminary data.</text>
</comment>
<proteinExistence type="predicted"/>
<reference evidence="1 2" key="1">
    <citation type="journal article" date="2015" name="Sci. Rep.">
        <title>Genome of the facultative scuticociliatosis pathogen Pseudocohnilembus persalinus provides insight into its virulence through horizontal gene transfer.</title>
        <authorList>
            <person name="Xiong J."/>
            <person name="Wang G."/>
            <person name="Cheng J."/>
            <person name="Tian M."/>
            <person name="Pan X."/>
            <person name="Warren A."/>
            <person name="Jiang C."/>
            <person name="Yuan D."/>
            <person name="Miao W."/>
        </authorList>
    </citation>
    <scope>NUCLEOTIDE SEQUENCE [LARGE SCALE GENOMIC DNA]</scope>
    <source>
        <strain evidence="1">36N120E</strain>
    </source>
</reference>